<dbReference type="Proteomes" id="UP001150941">
    <property type="component" value="Unassembled WGS sequence"/>
</dbReference>
<accession>A0A9W9TMJ7</accession>
<reference evidence="1" key="1">
    <citation type="submission" date="2022-11" db="EMBL/GenBank/DDBJ databases">
        <authorList>
            <person name="Petersen C."/>
        </authorList>
    </citation>
    <scope>NUCLEOTIDE SEQUENCE</scope>
    <source>
        <strain evidence="1">IBT 19713</strain>
    </source>
</reference>
<comment type="caution">
    <text evidence="1">The sequence shown here is derived from an EMBL/GenBank/DDBJ whole genome shotgun (WGS) entry which is preliminary data.</text>
</comment>
<dbReference type="SUPFAM" id="SSF51735">
    <property type="entry name" value="NAD(P)-binding Rossmann-fold domains"/>
    <property type="match status" value="1"/>
</dbReference>
<keyword evidence="2" id="KW-1185">Reference proteome</keyword>
<protein>
    <recommendedName>
        <fullName evidence="3">NAD(P)-binding domain-containing protein</fullName>
    </recommendedName>
</protein>
<sequence length="270" mass="30412">MKLIVAGATGLVGTEIVRQCLQRSEITQIIALARKPVELHDEDPTFKLKSVVVRDYGEYPDHVRAEFEGADACIWYLTIILPQSSIERLDKPRRILMSLSFRIVVVILFRTGNFDFAEVKRVCQDCTLAGFKAIYDSRRTKPFHFLYFSADGTPRDPAKKPAVLGDYQVMRCETELMVLKFPEEYPNIDICIAQPGVIVNSTTLSRAMVAAVFRVINTFTRAIPNIHREELSAAVLDLIVTGFDKDRVGNSELVDRGQKALKTTKGRSQT</sequence>
<evidence type="ECO:0000313" key="1">
    <source>
        <dbReference type="EMBL" id="KAJ5232041.1"/>
    </source>
</evidence>
<dbReference type="OrthoDB" id="3535423at2759"/>
<reference evidence="1" key="2">
    <citation type="journal article" date="2023" name="IMA Fungus">
        <title>Comparative genomic study of the Penicillium genus elucidates a diverse pangenome and 15 lateral gene transfer events.</title>
        <authorList>
            <person name="Petersen C."/>
            <person name="Sorensen T."/>
            <person name="Nielsen M.R."/>
            <person name="Sondergaard T.E."/>
            <person name="Sorensen J.L."/>
            <person name="Fitzpatrick D.A."/>
            <person name="Frisvad J.C."/>
            <person name="Nielsen K.L."/>
        </authorList>
    </citation>
    <scope>NUCLEOTIDE SEQUENCE</scope>
    <source>
        <strain evidence="1">IBT 19713</strain>
    </source>
</reference>
<dbReference type="PANTHER" id="PTHR14097">
    <property type="entry name" value="OXIDOREDUCTASE HTATIP2"/>
    <property type="match status" value="1"/>
</dbReference>
<dbReference type="EMBL" id="JAPQKS010000004">
    <property type="protein sequence ID" value="KAJ5232041.1"/>
    <property type="molecule type" value="Genomic_DNA"/>
</dbReference>
<dbReference type="InterPro" id="IPR036291">
    <property type="entry name" value="NAD(P)-bd_dom_sf"/>
</dbReference>
<evidence type="ECO:0008006" key="3">
    <source>
        <dbReference type="Google" id="ProtNLM"/>
    </source>
</evidence>
<dbReference type="GeneID" id="83201597"/>
<gene>
    <name evidence="1" type="ORF">N7468_004997</name>
</gene>
<proteinExistence type="predicted"/>
<name>A0A9W9TMJ7_9EURO</name>
<dbReference type="RefSeq" id="XP_058330034.1">
    <property type="nucleotide sequence ID" value="XM_058474294.1"/>
</dbReference>
<evidence type="ECO:0000313" key="2">
    <source>
        <dbReference type="Proteomes" id="UP001150941"/>
    </source>
</evidence>
<dbReference type="Gene3D" id="3.40.50.720">
    <property type="entry name" value="NAD(P)-binding Rossmann-like Domain"/>
    <property type="match status" value="1"/>
</dbReference>
<organism evidence="1 2">
    <name type="scientific">Penicillium chermesinum</name>
    <dbReference type="NCBI Taxonomy" id="63820"/>
    <lineage>
        <taxon>Eukaryota</taxon>
        <taxon>Fungi</taxon>
        <taxon>Dikarya</taxon>
        <taxon>Ascomycota</taxon>
        <taxon>Pezizomycotina</taxon>
        <taxon>Eurotiomycetes</taxon>
        <taxon>Eurotiomycetidae</taxon>
        <taxon>Eurotiales</taxon>
        <taxon>Aspergillaceae</taxon>
        <taxon>Penicillium</taxon>
    </lineage>
</organism>
<dbReference type="PANTHER" id="PTHR14097:SF8">
    <property type="entry name" value="NAD(P)-BINDING DOMAIN-CONTAINING PROTEIN"/>
    <property type="match status" value="1"/>
</dbReference>
<dbReference type="AlphaFoldDB" id="A0A9W9TMJ7"/>